<keyword evidence="5" id="KW-1185">Reference proteome</keyword>
<proteinExistence type="inferred from homology"/>
<dbReference type="EMBL" id="JAEPQZ010000007">
    <property type="protein sequence ID" value="KAG2178859.1"/>
    <property type="molecule type" value="Genomic_DNA"/>
</dbReference>
<organism evidence="4 5">
    <name type="scientific">Mortierella isabellina</name>
    <name type="common">Filamentous fungus</name>
    <name type="synonym">Umbelopsis isabellina</name>
    <dbReference type="NCBI Taxonomy" id="91625"/>
    <lineage>
        <taxon>Eukaryota</taxon>
        <taxon>Fungi</taxon>
        <taxon>Fungi incertae sedis</taxon>
        <taxon>Mucoromycota</taxon>
        <taxon>Mucoromycotina</taxon>
        <taxon>Umbelopsidomycetes</taxon>
        <taxon>Umbelopsidales</taxon>
        <taxon>Umbelopsidaceae</taxon>
        <taxon>Umbelopsis</taxon>
    </lineage>
</organism>
<dbReference type="AlphaFoldDB" id="A0A8H7PR03"/>
<accession>A0A8H7PR03</accession>
<dbReference type="GO" id="GO:0003723">
    <property type="term" value="F:RNA binding"/>
    <property type="evidence" value="ECO:0007669"/>
    <property type="project" value="TreeGrafter"/>
</dbReference>
<dbReference type="PANTHER" id="PTHR13031:SF0">
    <property type="entry name" value="RIBONUCLEASE P PROTEIN SUBUNIT P30"/>
    <property type="match status" value="1"/>
</dbReference>
<evidence type="ECO:0000313" key="5">
    <source>
        <dbReference type="Proteomes" id="UP000654370"/>
    </source>
</evidence>
<dbReference type="GO" id="GO:0008033">
    <property type="term" value="P:tRNA processing"/>
    <property type="evidence" value="ECO:0007669"/>
    <property type="project" value="UniProtKB-KW"/>
</dbReference>
<dbReference type="Pfam" id="PF01876">
    <property type="entry name" value="RNase_P_p30"/>
    <property type="match status" value="1"/>
</dbReference>
<comment type="subcellular location">
    <subcellularLocation>
        <location evidence="1">Nucleus</location>
    </subcellularLocation>
</comment>
<evidence type="ECO:0000256" key="2">
    <source>
        <dbReference type="ARBA" id="ARBA00007331"/>
    </source>
</evidence>
<evidence type="ECO:0000256" key="1">
    <source>
        <dbReference type="ARBA" id="ARBA00004123"/>
    </source>
</evidence>
<dbReference type="GO" id="GO:0005655">
    <property type="term" value="C:nucleolar ribonuclease P complex"/>
    <property type="evidence" value="ECO:0007669"/>
    <property type="project" value="TreeGrafter"/>
</dbReference>
<dbReference type="SUPFAM" id="SSF89550">
    <property type="entry name" value="PHP domain-like"/>
    <property type="match status" value="1"/>
</dbReference>
<keyword evidence="3" id="KW-0819">tRNA processing</keyword>
<dbReference type="Gene3D" id="3.20.20.140">
    <property type="entry name" value="Metal-dependent hydrolases"/>
    <property type="match status" value="2"/>
</dbReference>
<evidence type="ECO:0000313" key="4">
    <source>
        <dbReference type="EMBL" id="KAG2178859.1"/>
    </source>
</evidence>
<dbReference type="InterPro" id="IPR016195">
    <property type="entry name" value="Pol/histidinol_Pase-like"/>
</dbReference>
<name>A0A8H7PR03_MORIS</name>
<dbReference type="InterPro" id="IPR002738">
    <property type="entry name" value="RNase_P_p30"/>
</dbReference>
<comment type="caution">
    <text evidence="4">The sequence shown here is derived from an EMBL/GenBank/DDBJ whole genome shotgun (WGS) entry which is preliminary data.</text>
</comment>
<reference evidence="4" key="1">
    <citation type="submission" date="2020-12" db="EMBL/GenBank/DDBJ databases">
        <title>Metabolic potential, ecology and presence of endohyphal bacteria is reflected in genomic diversity of Mucoromycotina.</title>
        <authorList>
            <person name="Muszewska A."/>
            <person name="Okrasinska A."/>
            <person name="Steczkiewicz K."/>
            <person name="Drgas O."/>
            <person name="Orlowska M."/>
            <person name="Perlinska-Lenart U."/>
            <person name="Aleksandrzak-Piekarczyk T."/>
            <person name="Szatraj K."/>
            <person name="Zielenkiewicz U."/>
            <person name="Pilsyk S."/>
            <person name="Malc E."/>
            <person name="Mieczkowski P."/>
            <person name="Kruszewska J.S."/>
            <person name="Biernat P."/>
            <person name="Pawlowska J."/>
        </authorList>
    </citation>
    <scope>NUCLEOTIDE SEQUENCE</scope>
    <source>
        <strain evidence="4">WA0000067209</strain>
    </source>
</reference>
<protein>
    <submittedName>
        <fullName evidence="4">Uncharacterized protein</fullName>
    </submittedName>
</protein>
<dbReference type="Proteomes" id="UP000654370">
    <property type="component" value="Unassembled WGS sequence"/>
</dbReference>
<dbReference type="PANTHER" id="PTHR13031">
    <property type="entry name" value="RIBONUCLEASE P SUBUNIT P30"/>
    <property type="match status" value="1"/>
</dbReference>
<dbReference type="OrthoDB" id="17948at2759"/>
<evidence type="ECO:0000256" key="3">
    <source>
        <dbReference type="ARBA" id="ARBA00022694"/>
    </source>
</evidence>
<sequence length="305" mass="34093">MFFDFNIPYPTSAADRVGFENLKKIFAQLSQYRRGVVALNHTVTGKVSASQVVYQYLDTIHIEILATNDVIYQTNPIQPVQTTSDIRQLTRLTVVADDVTHNYGLHSNNPTVNAFDLLAVRTSNEKVFASACANYEIDIISLECSSRLPFFLKNTTLGQALDREVYFEICYAGGIRGEYPLVASVNNFIGSNTCLSDPNARRHLYNNAKRLVTVTKGKNIIFSSEALNALEIRSPHDLIAFGISIGLNPEKAKNCITENCRKVLKRSETRRLTHKAVISVASDTKIEGLNKRKAEEEQSAESRKK</sequence>
<gene>
    <name evidence="4" type="ORF">INT43_001705</name>
</gene>
<comment type="similarity">
    <text evidence="2">Belongs to the eukaryotic/archaeal RNase P protein component 3 family.</text>
</comment>